<name>A0A501XDF1_9SPHN</name>
<dbReference type="GO" id="GO:0051603">
    <property type="term" value="P:proteolysis involved in protein catabolic process"/>
    <property type="evidence" value="ECO:0007669"/>
    <property type="project" value="InterPro"/>
</dbReference>
<dbReference type="AlphaFoldDB" id="A0A501XDF1"/>
<evidence type="ECO:0000313" key="2">
    <source>
        <dbReference type="Proteomes" id="UP000319897"/>
    </source>
</evidence>
<dbReference type="InterPro" id="IPR016545">
    <property type="entry name" value="UCP009120_prtse"/>
</dbReference>
<protein>
    <submittedName>
        <fullName evidence="1">Peptidase</fullName>
    </submittedName>
</protein>
<dbReference type="PIRSF" id="PIRSF009120">
    <property type="entry name" value="UCP009120_prtse"/>
    <property type="match status" value="1"/>
</dbReference>
<dbReference type="InterPro" id="IPR029055">
    <property type="entry name" value="Ntn_hydrolases_N"/>
</dbReference>
<proteinExistence type="predicted"/>
<dbReference type="InterPro" id="IPR001353">
    <property type="entry name" value="Proteasome_sua/b"/>
</dbReference>
<dbReference type="OrthoDB" id="9786336at2"/>
<dbReference type="GO" id="GO:0005839">
    <property type="term" value="C:proteasome core complex"/>
    <property type="evidence" value="ECO:0007669"/>
    <property type="project" value="InterPro"/>
</dbReference>
<keyword evidence="2" id="KW-1185">Reference proteome</keyword>
<dbReference type="Proteomes" id="UP000319897">
    <property type="component" value="Unassembled WGS sequence"/>
</dbReference>
<sequence>MTYCVGLLVKEGLVMMADTRTNAGIDNISTYRKLRVFGEDGKRIISIASAGSLSTTQALVNRLHEGVKMPGNDEPEFLETAPTMFRVAQIVGEAMVGAKKDIEAVVQQQEGVEIGVTLLVGGSIDGRAPRLFLIYGEGNFIECGLDTPYFQVGELKYGKPVLDRMLDYRTPLRKAIKIALVSMNSTMRSNLGVGLPIDMLVVRPGHSTAAVTRIEENDPYYHDLGASWAAALKDALNNIPDPAYPLPGEDSGPVAAKS</sequence>
<organism evidence="1 2">
    <name type="scientific">Sandaracinobacter neustonicus</name>
    <dbReference type="NCBI Taxonomy" id="1715348"/>
    <lineage>
        <taxon>Bacteria</taxon>
        <taxon>Pseudomonadati</taxon>
        <taxon>Pseudomonadota</taxon>
        <taxon>Alphaproteobacteria</taxon>
        <taxon>Sphingomonadales</taxon>
        <taxon>Sphingosinicellaceae</taxon>
        <taxon>Sandaracinobacter</taxon>
    </lineage>
</organism>
<dbReference type="EMBL" id="VFSU01000034">
    <property type="protein sequence ID" value="TPE58648.1"/>
    <property type="molecule type" value="Genomic_DNA"/>
</dbReference>
<evidence type="ECO:0000313" key="1">
    <source>
        <dbReference type="EMBL" id="TPE58648.1"/>
    </source>
</evidence>
<comment type="caution">
    <text evidence="1">The sequence shown here is derived from an EMBL/GenBank/DDBJ whole genome shotgun (WGS) entry which is preliminary data.</text>
</comment>
<accession>A0A501XDF1</accession>
<dbReference type="RefSeq" id="WP_140929500.1">
    <property type="nucleotide sequence ID" value="NZ_VFSU01000034.1"/>
</dbReference>
<dbReference type="SUPFAM" id="SSF56235">
    <property type="entry name" value="N-terminal nucleophile aminohydrolases (Ntn hydrolases)"/>
    <property type="match status" value="1"/>
</dbReference>
<dbReference type="Pfam" id="PF00227">
    <property type="entry name" value="Proteasome"/>
    <property type="match status" value="1"/>
</dbReference>
<gene>
    <name evidence="1" type="ORF">FJQ54_16485</name>
</gene>
<reference evidence="1 2" key="1">
    <citation type="submission" date="2019-06" db="EMBL/GenBank/DDBJ databases">
        <authorList>
            <person name="Lee I."/>
            <person name="Jang G.I."/>
            <person name="Hwang C.Y."/>
        </authorList>
    </citation>
    <scope>NUCLEOTIDE SEQUENCE [LARGE SCALE GENOMIC DNA]</scope>
    <source>
        <strain evidence="1 2">PAMC 28131</strain>
    </source>
</reference>
<dbReference type="Gene3D" id="3.60.20.10">
    <property type="entry name" value="Glutamine Phosphoribosylpyrophosphate, subunit 1, domain 1"/>
    <property type="match status" value="1"/>
</dbReference>